<comment type="caution">
    <text evidence="3">The sequence shown here is derived from an EMBL/GenBank/DDBJ whole genome shotgun (WGS) entry which is preliminary data.</text>
</comment>
<dbReference type="InterPro" id="IPR016195">
    <property type="entry name" value="Pol/histidinol_Pase-like"/>
</dbReference>
<dbReference type="Proteomes" id="UP000592181">
    <property type="component" value="Unassembled WGS sequence"/>
</dbReference>
<evidence type="ECO:0000256" key="1">
    <source>
        <dbReference type="SAM" id="MobiDB-lite"/>
    </source>
</evidence>
<dbReference type="SMART" id="SM00481">
    <property type="entry name" value="POLIIIAc"/>
    <property type="match status" value="1"/>
</dbReference>
<dbReference type="GO" id="GO:0035312">
    <property type="term" value="F:5'-3' DNA exonuclease activity"/>
    <property type="evidence" value="ECO:0007669"/>
    <property type="project" value="TreeGrafter"/>
</dbReference>
<dbReference type="InterPro" id="IPR004013">
    <property type="entry name" value="PHP_dom"/>
</dbReference>
<dbReference type="InterPro" id="IPR052018">
    <property type="entry name" value="PHP_domain"/>
</dbReference>
<gene>
    <name evidence="3" type="ORF">BJY28_001800</name>
</gene>
<dbReference type="EMBL" id="JACBZX010000001">
    <property type="protein sequence ID" value="NYG37331.1"/>
    <property type="molecule type" value="Genomic_DNA"/>
</dbReference>
<dbReference type="PANTHER" id="PTHR42924:SF3">
    <property type="entry name" value="POLYMERASE_HISTIDINOL PHOSPHATASE N-TERMINAL DOMAIN-CONTAINING PROTEIN"/>
    <property type="match status" value="1"/>
</dbReference>
<dbReference type="CDD" id="cd07438">
    <property type="entry name" value="PHP_HisPPase_AMP"/>
    <property type="match status" value="1"/>
</dbReference>
<dbReference type="GO" id="GO:0004534">
    <property type="term" value="F:5'-3' RNA exonuclease activity"/>
    <property type="evidence" value="ECO:0007669"/>
    <property type="project" value="TreeGrafter"/>
</dbReference>
<feature type="domain" description="Polymerase/histidinol phosphatase N-terminal" evidence="2">
    <location>
        <begin position="2"/>
        <end position="67"/>
    </location>
</feature>
<proteinExistence type="predicted"/>
<protein>
    <recommendedName>
        <fullName evidence="2">Polymerase/histidinol phosphatase N-terminal domain-containing protein</fullName>
    </recommendedName>
</protein>
<dbReference type="AlphaFoldDB" id="A0A852XFY6"/>
<keyword evidence="4" id="KW-1185">Reference proteome</keyword>
<accession>A0A852XFY6</accession>
<sequence>MIDLHTHTDRSDGTDTPTGLVEAALAAGVSTLAITDHDTTAGWAEAQAAADRLGITLVRGAELSTRCHGISVHLLAYLFDPDDTALATEMALTRDDRLPRLHRIVKRFVDDGFDLTWEDVEAEMAEGSTPGRPHVADALVTKGYAEHRNDVFSRWLHNGSRYYVPHHATETSDAVRLVRAAGGVPVLAHPFAASRGRVIDPDDVRHLTEAGLLGIEVRHRDHDAQEVARAADLAAELDLIPTGSSDYHGTGKHNRLGERTTAPESLERIEALASGTPVLRG</sequence>
<dbReference type="PANTHER" id="PTHR42924">
    <property type="entry name" value="EXONUCLEASE"/>
    <property type="match status" value="1"/>
</dbReference>
<dbReference type="RefSeq" id="WP_179462710.1">
    <property type="nucleotide sequence ID" value="NZ_JACBZX010000001.1"/>
</dbReference>
<name>A0A852XFY6_9MICO</name>
<feature type="region of interest" description="Disordered" evidence="1">
    <location>
        <begin position="244"/>
        <end position="263"/>
    </location>
</feature>
<evidence type="ECO:0000313" key="3">
    <source>
        <dbReference type="EMBL" id="NYG37331.1"/>
    </source>
</evidence>
<evidence type="ECO:0000259" key="2">
    <source>
        <dbReference type="SMART" id="SM00481"/>
    </source>
</evidence>
<dbReference type="Pfam" id="PF02811">
    <property type="entry name" value="PHP"/>
    <property type="match status" value="1"/>
</dbReference>
<evidence type="ECO:0000313" key="4">
    <source>
        <dbReference type="Proteomes" id="UP000592181"/>
    </source>
</evidence>
<dbReference type="Gene3D" id="1.10.150.650">
    <property type="match status" value="1"/>
</dbReference>
<dbReference type="Gene3D" id="3.20.20.140">
    <property type="entry name" value="Metal-dependent hydrolases"/>
    <property type="match status" value="1"/>
</dbReference>
<dbReference type="InterPro" id="IPR003141">
    <property type="entry name" value="Pol/His_phosphatase_N"/>
</dbReference>
<dbReference type="SUPFAM" id="SSF89550">
    <property type="entry name" value="PHP domain-like"/>
    <property type="match status" value="1"/>
</dbReference>
<reference evidence="3 4" key="1">
    <citation type="submission" date="2020-07" db="EMBL/GenBank/DDBJ databases">
        <title>Sequencing the genomes of 1000 actinobacteria strains.</title>
        <authorList>
            <person name="Klenk H.-P."/>
        </authorList>
    </citation>
    <scope>NUCLEOTIDE SEQUENCE [LARGE SCALE GENOMIC DNA]</scope>
    <source>
        <strain evidence="3 4">DSM 24723</strain>
    </source>
</reference>
<organism evidence="3 4">
    <name type="scientific">Janibacter alkaliphilus</name>
    <dbReference type="NCBI Taxonomy" id="1069963"/>
    <lineage>
        <taxon>Bacteria</taxon>
        <taxon>Bacillati</taxon>
        <taxon>Actinomycetota</taxon>
        <taxon>Actinomycetes</taxon>
        <taxon>Micrococcales</taxon>
        <taxon>Intrasporangiaceae</taxon>
        <taxon>Janibacter</taxon>
    </lineage>
</organism>